<dbReference type="SUPFAM" id="SSF55729">
    <property type="entry name" value="Acyl-CoA N-acyltransferases (Nat)"/>
    <property type="match status" value="1"/>
</dbReference>
<dbReference type="Pfam" id="PF00583">
    <property type="entry name" value="Acetyltransf_1"/>
    <property type="match status" value="1"/>
</dbReference>
<gene>
    <name evidence="4" type="ORF">QI30_09815</name>
</gene>
<name>A0A433RSU5_9BACL</name>
<keyword evidence="5" id="KW-1185">Reference proteome</keyword>
<proteinExistence type="predicted"/>
<dbReference type="EMBL" id="JTFC01000031">
    <property type="protein sequence ID" value="RUS55235.1"/>
    <property type="molecule type" value="Genomic_DNA"/>
</dbReference>
<feature type="domain" description="N-acetyltransferase" evidence="3">
    <location>
        <begin position="3"/>
        <end position="123"/>
    </location>
</feature>
<dbReference type="RefSeq" id="WP_020189566.1">
    <property type="nucleotide sequence ID" value="NZ_JTFC01000031.1"/>
</dbReference>
<evidence type="ECO:0000256" key="2">
    <source>
        <dbReference type="ARBA" id="ARBA00023315"/>
    </source>
</evidence>
<accession>A0A433RSU5</accession>
<evidence type="ECO:0000313" key="5">
    <source>
        <dbReference type="Proteomes" id="UP000288623"/>
    </source>
</evidence>
<comment type="caution">
    <text evidence="4">The sequence shown here is derived from an EMBL/GenBank/DDBJ whole genome shotgun (WGS) entry which is preliminary data.</text>
</comment>
<dbReference type="GO" id="GO:0016747">
    <property type="term" value="F:acyltransferase activity, transferring groups other than amino-acyl groups"/>
    <property type="evidence" value="ECO:0007669"/>
    <property type="project" value="InterPro"/>
</dbReference>
<dbReference type="PANTHER" id="PTHR43800:SF1">
    <property type="entry name" value="PEPTIDYL-LYSINE N-ACETYLTRANSFERASE YJAB"/>
    <property type="match status" value="1"/>
</dbReference>
<dbReference type="InterPro" id="IPR000182">
    <property type="entry name" value="GNAT_dom"/>
</dbReference>
<keyword evidence="2" id="KW-0012">Acyltransferase</keyword>
<dbReference type="PROSITE" id="PS51186">
    <property type="entry name" value="GNAT"/>
    <property type="match status" value="1"/>
</dbReference>
<organism evidence="4 5">
    <name type="scientific">Candidatus Kurthia intestinigallinarum</name>
    <dbReference type="NCBI Taxonomy" id="1562256"/>
    <lineage>
        <taxon>Bacteria</taxon>
        <taxon>Bacillati</taxon>
        <taxon>Bacillota</taxon>
        <taxon>Bacilli</taxon>
        <taxon>Bacillales</taxon>
        <taxon>Caryophanaceae</taxon>
        <taxon>Kurthia</taxon>
    </lineage>
</organism>
<keyword evidence="1 4" id="KW-0808">Transferase</keyword>
<evidence type="ECO:0000256" key="1">
    <source>
        <dbReference type="ARBA" id="ARBA00022679"/>
    </source>
</evidence>
<dbReference type="CDD" id="cd04301">
    <property type="entry name" value="NAT_SF"/>
    <property type="match status" value="1"/>
</dbReference>
<dbReference type="Gene3D" id="3.40.630.30">
    <property type="match status" value="1"/>
</dbReference>
<evidence type="ECO:0000313" key="4">
    <source>
        <dbReference type="EMBL" id="RUS55235.1"/>
    </source>
</evidence>
<dbReference type="InterPro" id="IPR016181">
    <property type="entry name" value="Acyl_CoA_acyltransferase"/>
</dbReference>
<sequence>MLYRYKKAFEKIAMGLLSFMPEEKNLKVLQQTIRIYENEDDWQLYLWKCEEDYIGLVGVEKQPEHWVVRHITVDPSHRGEGIGRQMLEAVAAEEACGELVPCQIVQRYYDNVATKIAKENAHL</sequence>
<protein>
    <submittedName>
        <fullName evidence="4">Acetyltransferase</fullName>
    </submittedName>
</protein>
<dbReference type="Proteomes" id="UP000288623">
    <property type="component" value="Unassembled WGS sequence"/>
</dbReference>
<dbReference type="OrthoDB" id="2189687at2"/>
<evidence type="ECO:0000259" key="3">
    <source>
        <dbReference type="PROSITE" id="PS51186"/>
    </source>
</evidence>
<dbReference type="AlphaFoldDB" id="A0A433RSU5"/>
<dbReference type="PANTHER" id="PTHR43800">
    <property type="entry name" value="PEPTIDYL-LYSINE N-ACETYLTRANSFERASE YJAB"/>
    <property type="match status" value="1"/>
</dbReference>
<reference evidence="4 5" key="1">
    <citation type="submission" date="2014-11" db="EMBL/GenBank/DDBJ databases">
        <title>Genome sequence and analysis of novel Kurthia sp.</title>
        <authorList>
            <person name="Lawson J.N."/>
            <person name="Gonzalez J.E."/>
            <person name="Rinauldi L."/>
            <person name="Xuan Z."/>
            <person name="Firman A."/>
            <person name="Shaddox L."/>
            <person name="Trudeau A."/>
            <person name="Shah S."/>
            <person name="Reiman D."/>
        </authorList>
    </citation>
    <scope>NUCLEOTIDE SEQUENCE [LARGE SCALE GENOMIC DNA]</scope>
    <source>
        <strain evidence="4 5">3B1D</strain>
    </source>
</reference>